<protein>
    <submittedName>
        <fullName evidence="1">Uncharacterized protein</fullName>
    </submittedName>
</protein>
<evidence type="ECO:0000313" key="2">
    <source>
        <dbReference type="Proteomes" id="UP000790377"/>
    </source>
</evidence>
<dbReference type="Proteomes" id="UP000790377">
    <property type="component" value="Unassembled WGS sequence"/>
</dbReference>
<comment type="caution">
    <text evidence="1">The sequence shown here is derived from an EMBL/GenBank/DDBJ whole genome shotgun (WGS) entry which is preliminary data.</text>
</comment>
<reference evidence="1" key="1">
    <citation type="journal article" date="2021" name="New Phytol.">
        <title>Evolutionary innovations through gain and loss of genes in the ectomycorrhizal Boletales.</title>
        <authorList>
            <person name="Wu G."/>
            <person name="Miyauchi S."/>
            <person name="Morin E."/>
            <person name="Kuo A."/>
            <person name="Drula E."/>
            <person name="Varga T."/>
            <person name="Kohler A."/>
            <person name="Feng B."/>
            <person name="Cao Y."/>
            <person name="Lipzen A."/>
            <person name="Daum C."/>
            <person name="Hundley H."/>
            <person name="Pangilinan J."/>
            <person name="Johnson J."/>
            <person name="Barry K."/>
            <person name="LaButti K."/>
            <person name="Ng V."/>
            <person name="Ahrendt S."/>
            <person name="Min B."/>
            <person name="Choi I.G."/>
            <person name="Park H."/>
            <person name="Plett J.M."/>
            <person name="Magnuson J."/>
            <person name="Spatafora J.W."/>
            <person name="Nagy L.G."/>
            <person name="Henrissat B."/>
            <person name="Grigoriev I.V."/>
            <person name="Yang Z.L."/>
            <person name="Xu J."/>
            <person name="Martin F.M."/>
        </authorList>
    </citation>
    <scope>NUCLEOTIDE SEQUENCE</scope>
    <source>
        <strain evidence="1">ATCC 28755</strain>
    </source>
</reference>
<sequence length="304" mass="33661">MGLYDTSIGTLLIGIFFNTYLYGLVTYQFLAYYKSDFGDRLAIKYMVLFLFILDTIHSATSIYLAWMYCVENWGNPSALTVAFWPYTFTPIATALAALVTQIFLGYRVWRLSNSKILFGVIIALAVPSFALGMACGIKAWIIRILTELPQINNLVTAWLAMQVGCDAVITGTLTIILSRSRTGFRKTDTVLNRLIRGAIQTGLFAGIFSLGDLISFLSWPDTNLYGMFAVPIGRIYTNTLLDTLLARTDLKAKMAGTYDVGSSIGWAPSETARNIQLEVRKEVHQTCDNASFDAEGKVPPTMAI</sequence>
<keyword evidence="2" id="KW-1185">Reference proteome</keyword>
<dbReference type="EMBL" id="MU267957">
    <property type="protein sequence ID" value="KAH7906944.1"/>
    <property type="molecule type" value="Genomic_DNA"/>
</dbReference>
<proteinExistence type="predicted"/>
<name>A0ACB8A194_9AGAM</name>
<accession>A0ACB8A194</accession>
<gene>
    <name evidence="1" type="ORF">BJ138DRAFT_1117125</name>
</gene>
<organism evidence="1 2">
    <name type="scientific">Hygrophoropsis aurantiaca</name>
    <dbReference type="NCBI Taxonomy" id="72124"/>
    <lineage>
        <taxon>Eukaryota</taxon>
        <taxon>Fungi</taxon>
        <taxon>Dikarya</taxon>
        <taxon>Basidiomycota</taxon>
        <taxon>Agaricomycotina</taxon>
        <taxon>Agaricomycetes</taxon>
        <taxon>Agaricomycetidae</taxon>
        <taxon>Boletales</taxon>
        <taxon>Coniophorineae</taxon>
        <taxon>Hygrophoropsidaceae</taxon>
        <taxon>Hygrophoropsis</taxon>
    </lineage>
</organism>
<evidence type="ECO:0000313" key="1">
    <source>
        <dbReference type="EMBL" id="KAH7906944.1"/>
    </source>
</evidence>